<dbReference type="EMBL" id="OZ037944">
    <property type="protein sequence ID" value="CAL1694484.1"/>
    <property type="molecule type" value="Genomic_DNA"/>
</dbReference>
<name>A0ABP1CIM7_9APHY</name>
<evidence type="ECO:0000313" key="6">
    <source>
        <dbReference type="EMBL" id="CAL1694484.1"/>
    </source>
</evidence>
<keyword evidence="2 3" id="KW-0064">Aspartyl protease</keyword>
<dbReference type="InterPro" id="IPR034164">
    <property type="entry name" value="Pepsin-like_dom"/>
</dbReference>
<sequence length="413" mass="43028">MFPGSSIIATLTLAIAVAANPLVQVRDTPITLSAAKRFNFTGSASLLERDQARVKGLRQLAEAKISGKLNEDAVISTPATNQAVDYVVNVAVGSPATTYSLLVDTGSSNTWVGAGKVYVRTGTSTQTNDRVSVTYGSGSFSGTEFTDTVSLGSSLTIQRQSIGVASRSQGFNGVDGILGIGPVDLTTGTLSPDTSSTVPTVTDNLFSQGVITQNLVAVSFEPTTSLSSTNGELTFGGTDSSKFTGSISFAPITRTSPASEFWGIDQTIRYGASTSILSSTAGIVDTGTTLTLIASDALRRYQTATGAVLDNNTGLLRLTPAQFANLQSLFFTVNGATFELTANAQAWPRSLNTAIGGNTNSVYLIVADLGSNSGEGLDFINGLTFLERFYSVFDTANRRVGLATTSFTHATTN</sequence>
<keyword evidence="7" id="KW-1185">Reference proteome</keyword>
<dbReference type="InterPro" id="IPR033121">
    <property type="entry name" value="PEPTIDASE_A1"/>
</dbReference>
<evidence type="ECO:0000256" key="3">
    <source>
        <dbReference type="RuleBase" id="RU000454"/>
    </source>
</evidence>
<proteinExistence type="inferred from homology"/>
<dbReference type="PROSITE" id="PS51767">
    <property type="entry name" value="PEPTIDASE_A1"/>
    <property type="match status" value="1"/>
</dbReference>
<reference evidence="7" key="1">
    <citation type="submission" date="2024-04" db="EMBL/GenBank/DDBJ databases">
        <authorList>
            <person name="Shaw F."/>
            <person name="Minotto A."/>
        </authorList>
    </citation>
    <scope>NUCLEOTIDE SEQUENCE [LARGE SCALE GENOMIC DNA]</scope>
</reference>
<evidence type="ECO:0000256" key="1">
    <source>
        <dbReference type="ARBA" id="ARBA00007447"/>
    </source>
</evidence>
<keyword evidence="3" id="KW-0645">Protease</keyword>
<keyword evidence="3" id="KW-0378">Hydrolase</keyword>
<dbReference type="InterPro" id="IPR021109">
    <property type="entry name" value="Peptidase_aspartic_dom_sf"/>
</dbReference>
<protein>
    <recommendedName>
        <fullName evidence="5">Peptidase A1 domain-containing protein</fullName>
    </recommendedName>
</protein>
<gene>
    <name evidence="6" type="ORF">GFSPODELE1_LOCUS328</name>
</gene>
<dbReference type="InterPro" id="IPR001461">
    <property type="entry name" value="Aspartic_peptidase_A1"/>
</dbReference>
<keyword evidence="4" id="KW-0732">Signal</keyword>
<dbReference type="CDD" id="cd05471">
    <property type="entry name" value="pepsin_like"/>
    <property type="match status" value="1"/>
</dbReference>
<dbReference type="PANTHER" id="PTHR47966">
    <property type="entry name" value="BETA-SITE APP-CLEAVING ENZYME, ISOFORM A-RELATED"/>
    <property type="match status" value="1"/>
</dbReference>
<evidence type="ECO:0000256" key="4">
    <source>
        <dbReference type="SAM" id="SignalP"/>
    </source>
</evidence>
<dbReference type="Proteomes" id="UP001497453">
    <property type="component" value="Chromosome 1"/>
</dbReference>
<dbReference type="Gene3D" id="2.40.70.10">
    <property type="entry name" value="Acid Proteases"/>
    <property type="match status" value="2"/>
</dbReference>
<dbReference type="PRINTS" id="PR00792">
    <property type="entry name" value="PEPSIN"/>
</dbReference>
<dbReference type="Pfam" id="PF00026">
    <property type="entry name" value="Asp"/>
    <property type="match status" value="1"/>
</dbReference>
<feature type="chain" id="PRO_5045116193" description="Peptidase A1 domain-containing protein" evidence="4">
    <location>
        <begin position="20"/>
        <end position="413"/>
    </location>
</feature>
<accession>A0ABP1CIM7</accession>
<feature type="domain" description="Peptidase A1" evidence="5">
    <location>
        <begin position="86"/>
        <end position="403"/>
    </location>
</feature>
<dbReference type="InterPro" id="IPR001969">
    <property type="entry name" value="Aspartic_peptidase_AS"/>
</dbReference>
<evidence type="ECO:0000256" key="2">
    <source>
        <dbReference type="ARBA" id="ARBA00022750"/>
    </source>
</evidence>
<feature type="signal peptide" evidence="4">
    <location>
        <begin position="1"/>
        <end position="19"/>
    </location>
</feature>
<dbReference type="PANTHER" id="PTHR47966:SF51">
    <property type="entry name" value="BETA-SITE APP-CLEAVING ENZYME, ISOFORM A-RELATED"/>
    <property type="match status" value="1"/>
</dbReference>
<evidence type="ECO:0000313" key="7">
    <source>
        <dbReference type="Proteomes" id="UP001497453"/>
    </source>
</evidence>
<comment type="similarity">
    <text evidence="1 3">Belongs to the peptidase A1 family.</text>
</comment>
<dbReference type="PROSITE" id="PS00141">
    <property type="entry name" value="ASP_PROTEASE"/>
    <property type="match status" value="2"/>
</dbReference>
<evidence type="ECO:0000259" key="5">
    <source>
        <dbReference type="PROSITE" id="PS51767"/>
    </source>
</evidence>
<organism evidence="6 7">
    <name type="scientific">Somion occarium</name>
    <dbReference type="NCBI Taxonomy" id="3059160"/>
    <lineage>
        <taxon>Eukaryota</taxon>
        <taxon>Fungi</taxon>
        <taxon>Dikarya</taxon>
        <taxon>Basidiomycota</taxon>
        <taxon>Agaricomycotina</taxon>
        <taxon>Agaricomycetes</taxon>
        <taxon>Polyporales</taxon>
        <taxon>Cerrenaceae</taxon>
        <taxon>Somion</taxon>
    </lineage>
</organism>
<dbReference type="SUPFAM" id="SSF50630">
    <property type="entry name" value="Acid proteases"/>
    <property type="match status" value="1"/>
</dbReference>